<feature type="domain" description="ChsH2 rubredoxin-like zinc ribbon" evidence="1">
    <location>
        <begin position="19"/>
        <end position="52"/>
    </location>
</feature>
<dbReference type="Pfam" id="PF12172">
    <property type="entry name" value="zf-ChsH2"/>
    <property type="match status" value="1"/>
</dbReference>
<dbReference type="RefSeq" id="WP_185082786.1">
    <property type="nucleotide sequence ID" value="NZ_JACHJB010000001.1"/>
</dbReference>
<dbReference type="InterPro" id="IPR022002">
    <property type="entry name" value="ChsH2_Znr"/>
</dbReference>
<evidence type="ECO:0000259" key="1">
    <source>
        <dbReference type="Pfam" id="PF12172"/>
    </source>
</evidence>
<dbReference type="PANTHER" id="PTHR34075">
    <property type="entry name" value="BLR3430 PROTEIN"/>
    <property type="match status" value="1"/>
</dbReference>
<dbReference type="InterPro" id="IPR052513">
    <property type="entry name" value="Thioester_dehydratase-like"/>
</dbReference>
<reference evidence="2 3" key="1">
    <citation type="submission" date="2020-08" db="EMBL/GenBank/DDBJ databases">
        <title>Sequencing the genomes of 1000 actinobacteria strains.</title>
        <authorList>
            <person name="Klenk H.-P."/>
        </authorList>
    </citation>
    <scope>NUCLEOTIDE SEQUENCE [LARGE SCALE GENOMIC DNA]</scope>
    <source>
        <strain evidence="2 3">DSM 45913</strain>
    </source>
</reference>
<keyword evidence="3" id="KW-1185">Reference proteome</keyword>
<dbReference type="Gene3D" id="6.10.30.10">
    <property type="match status" value="1"/>
</dbReference>
<name>A0A7X0EUF1_9ACTN</name>
<protein>
    <recommendedName>
        <fullName evidence="1">ChsH2 rubredoxin-like zinc ribbon domain-containing protein</fullName>
    </recommendedName>
</protein>
<dbReference type="Proteomes" id="UP000583800">
    <property type="component" value="Unassembled WGS sequence"/>
</dbReference>
<sequence length="135" mass="14793">MPDPSPGAWTPDRDSAPWWERAGRGEFAVQRCDACGTPRLPARAFCPACRTEGWHWEAAEPVGTVESWIVNRRAFAPGMAVPYVVVMVRPDAVPGCLLHGSWHAAREPVGGERVRGVFVPVRDGPALIGWEPVVR</sequence>
<organism evidence="2 3">
    <name type="scientific">Nonomuraea muscovyensis</name>
    <dbReference type="NCBI Taxonomy" id="1124761"/>
    <lineage>
        <taxon>Bacteria</taxon>
        <taxon>Bacillati</taxon>
        <taxon>Actinomycetota</taxon>
        <taxon>Actinomycetes</taxon>
        <taxon>Streptosporangiales</taxon>
        <taxon>Streptosporangiaceae</taxon>
        <taxon>Nonomuraea</taxon>
    </lineage>
</organism>
<dbReference type="PANTHER" id="PTHR34075:SF5">
    <property type="entry name" value="BLR3430 PROTEIN"/>
    <property type="match status" value="1"/>
</dbReference>
<dbReference type="InterPro" id="IPR012340">
    <property type="entry name" value="NA-bd_OB-fold"/>
</dbReference>
<comment type="caution">
    <text evidence="2">The sequence shown here is derived from an EMBL/GenBank/DDBJ whole genome shotgun (WGS) entry which is preliminary data.</text>
</comment>
<dbReference type="SUPFAM" id="SSF50249">
    <property type="entry name" value="Nucleic acid-binding proteins"/>
    <property type="match status" value="1"/>
</dbReference>
<evidence type="ECO:0000313" key="2">
    <source>
        <dbReference type="EMBL" id="MBB6344702.1"/>
    </source>
</evidence>
<accession>A0A7X0EUF1</accession>
<dbReference type="EMBL" id="JACHJB010000001">
    <property type="protein sequence ID" value="MBB6344702.1"/>
    <property type="molecule type" value="Genomic_DNA"/>
</dbReference>
<proteinExistence type="predicted"/>
<evidence type="ECO:0000313" key="3">
    <source>
        <dbReference type="Proteomes" id="UP000583800"/>
    </source>
</evidence>
<dbReference type="AlphaFoldDB" id="A0A7X0EUF1"/>
<gene>
    <name evidence="2" type="ORF">FHU36_001211</name>
</gene>